<dbReference type="SUPFAM" id="SSF55486">
    <property type="entry name" value="Metalloproteases ('zincins'), catalytic domain"/>
    <property type="match status" value="1"/>
</dbReference>
<dbReference type="PANTHER" id="PTHR34217:SF1">
    <property type="entry name" value="CARBOXYPEPTIDASE 1"/>
    <property type="match status" value="1"/>
</dbReference>
<dbReference type="GO" id="GO:0004181">
    <property type="term" value="F:metallocarboxypeptidase activity"/>
    <property type="evidence" value="ECO:0007669"/>
    <property type="project" value="InterPro"/>
</dbReference>
<dbReference type="CDD" id="cd06460">
    <property type="entry name" value="M32_Taq"/>
    <property type="match status" value="1"/>
</dbReference>
<dbReference type="PANTHER" id="PTHR34217">
    <property type="entry name" value="METAL-DEPENDENT CARBOXYPEPTIDASE"/>
    <property type="match status" value="1"/>
</dbReference>
<proteinExistence type="predicted"/>
<protein>
    <recommendedName>
        <fullName evidence="2">Carboxypeptidase</fullName>
    </recommendedName>
</protein>
<name>A0A7S0HKF9_9CRYP</name>
<dbReference type="InterPro" id="IPR001333">
    <property type="entry name" value="Peptidase_M32_Taq"/>
</dbReference>
<evidence type="ECO:0000313" key="1">
    <source>
        <dbReference type="EMBL" id="CAD8482540.1"/>
    </source>
</evidence>
<dbReference type="Pfam" id="PF02074">
    <property type="entry name" value="Peptidase_M32"/>
    <property type="match status" value="1"/>
</dbReference>
<accession>A0A7S0HKF9</accession>
<organism evidence="1">
    <name type="scientific">Hanusia phi</name>
    <dbReference type="NCBI Taxonomy" id="3032"/>
    <lineage>
        <taxon>Eukaryota</taxon>
        <taxon>Cryptophyceae</taxon>
        <taxon>Pyrenomonadales</taxon>
        <taxon>Geminigeraceae</taxon>
        <taxon>Hanusia</taxon>
    </lineage>
</organism>
<evidence type="ECO:0008006" key="2">
    <source>
        <dbReference type="Google" id="ProtNLM"/>
    </source>
</evidence>
<reference evidence="1" key="1">
    <citation type="submission" date="2021-01" db="EMBL/GenBank/DDBJ databases">
        <authorList>
            <person name="Corre E."/>
            <person name="Pelletier E."/>
            <person name="Niang G."/>
            <person name="Scheremetjew M."/>
            <person name="Finn R."/>
            <person name="Kale V."/>
            <person name="Holt S."/>
            <person name="Cochrane G."/>
            <person name="Meng A."/>
            <person name="Brown T."/>
            <person name="Cohen L."/>
        </authorList>
    </citation>
    <scope>NUCLEOTIDE SEQUENCE</scope>
    <source>
        <strain evidence="1">CCMP325</strain>
    </source>
</reference>
<sequence length="587" mass="66351">MRLGLIRLSPKSSCHRISTPSACRRLAVLTCLTQTLSSSSWGSHAFALGPRLGACLGSCLPALRSNLQHRQGLKHSLHMRTMTDDYEELCKKLKKISHLEGTMGLLGWDEQTMMPAGAEGARANQKAVLAGVLHEAKVDPAIGELLSSLEQKQEGLDEFQRANIRECKTRYERSTRMSAELASREAHLESTCYAAWVKARENSDFRSFVPMLKEMFDLRKEILTLTKPDMSLYDAAVDSFDPRMKMERLEVIFDEVKRELTPMIEAIKQRVAADPKLQEVHPALRGGADWETGKQAEMCKEIAKAIGFDFELGRMDVSVHPFTGGTHPTDVRITTRYSEGNWIEGVAGTIHECGHAMYEQGRNKETSDLPVSEALGMATHESQSLLWERMVGQSLSFWKWATPIMHRYFPHTKECTAEDFYKAVNIVQPSLIRVDADEVTYPLHVVLRFEIERDLMQGKLDVSDLSRVWNDKMTSYLGVCPPSDREGVLQDVHWSSGAIGYFPSYSLGAMMATQLFRQAKKEISNLEEKIEQGNFVELKQWLNRNVHEKGSLYPNADTLLEAVTGEPLQPSYFIDYLKGKYQPLYGF</sequence>
<dbReference type="PRINTS" id="PR00998">
    <property type="entry name" value="CRBOXYPTASET"/>
</dbReference>
<dbReference type="AlphaFoldDB" id="A0A7S0HKF9"/>
<dbReference type="PROSITE" id="PS52034">
    <property type="entry name" value="PEPTIDASE_M32"/>
    <property type="match status" value="1"/>
</dbReference>
<dbReference type="GO" id="GO:0006508">
    <property type="term" value="P:proteolysis"/>
    <property type="evidence" value="ECO:0007669"/>
    <property type="project" value="InterPro"/>
</dbReference>
<dbReference type="Gene3D" id="1.10.1370.30">
    <property type="match status" value="1"/>
</dbReference>
<dbReference type="EMBL" id="HBEO01014088">
    <property type="protein sequence ID" value="CAD8482540.1"/>
    <property type="molecule type" value="Transcribed_RNA"/>
</dbReference>
<gene>
    <name evidence="1" type="ORF">HPHI1048_LOCUS9596</name>
</gene>